<evidence type="ECO:0000313" key="3">
    <source>
        <dbReference type="Proteomes" id="UP000002640"/>
    </source>
</evidence>
<dbReference type="EMBL" id="JH159152">
    <property type="protein sequence ID" value="EGZ25322.1"/>
    <property type="molecule type" value="Genomic_DNA"/>
</dbReference>
<dbReference type="RefSeq" id="XP_009520610.1">
    <property type="nucleotide sequence ID" value="XM_009522315.1"/>
</dbReference>
<organism evidence="2 3">
    <name type="scientific">Phytophthora sojae (strain P6497)</name>
    <name type="common">Soybean stem and root rot agent</name>
    <name type="synonym">Phytophthora megasperma f. sp. glycines</name>
    <dbReference type="NCBI Taxonomy" id="1094619"/>
    <lineage>
        <taxon>Eukaryota</taxon>
        <taxon>Sar</taxon>
        <taxon>Stramenopiles</taxon>
        <taxon>Oomycota</taxon>
        <taxon>Peronosporomycetes</taxon>
        <taxon>Peronosporales</taxon>
        <taxon>Peronosporaceae</taxon>
        <taxon>Phytophthora</taxon>
    </lineage>
</organism>
<dbReference type="PANTHER" id="PTHR35796">
    <property type="entry name" value="HYPOTHETICAL CYTOSOLIC PROTEIN"/>
    <property type="match status" value="1"/>
</dbReference>
<feature type="compositionally biased region" description="Polar residues" evidence="1">
    <location>
        <begin position="8"/>
        <end position="21"/>
    </location>
</feature>
<accession>G4YS91</accession>
<sequence>DLEEELNKLSSTTAAPSSDSEAGTDHDDELFTQWKRIAGRQKEQADRSIVENLKLRSMLEGQLRVARSLEAAIQSQQEEAAQLLTWHPSNGGVKAIEGGRRPRATSVSDDLIFAQLNVGLEAQYAEIDAVMGQTDLAKLLQNSNSIQTFHNANGIAFRHEEARLLPFSMPAVHRAMWSCVGYGKARELVGRIRTRVVNNDHLNVQILDHLQLPKSQGFEICARLAMRRYFEQDRIVVVWRGYAEVAGSIFVRLHEK</sequence>
<feature type="non-terminal residue" evidence="2">
    <location>
        <position position="1"/>
    </location>
</feature>
<dbReference type="STRING" id="1094619.G4YS91"/>
<keyword evidence="3" id="KW-1185">Reference proteome</keyword>
<feature type="region of interest" description="Disordered" evidence="1">
    <location>
        <begin position="1"/>
        <end position="29"/>
    </location>
</feature>
<dbReference type="GeneID" id="20650935"/>
<dbReference type="Proteomes" id="UP000002640">
    <property type="component" value="Unassembled WGS sequence"/>
</dbReference>
<gene>
    <name evidence="2" type="ORF">PHYSODRAFT_386235</name>
</gene>
<dbReference type="AlphaFoldDB" id="G4YS91"/>
<name>G4YS91_PHYSP</name>
<protein>
    <submittedName>
        <fullName evidence="2">Uncharacterized protein</fullName>
    </submittedName>
</protein>
<dbReference type="KEGG" id="psoj:PHYSODRAFT_386235"/>
<dbReference type="SMR" id="G4YS91"/>
<reference evidence="2 3" key="1">
    <citation type="journal article" date="2006" name="Science">
        <title>Phytophthora genome sequences uncover evolutionary origins and mechanisms of pathogenesis.</title>
        <authorList>
            <person name="Tyler B.M."/>
            <person name="Tripathy S."/>
            <person name="Zhang X."/>
            <person name="Dehal P."/>
            <person name="Jiang R.H."/>
            <person name="Aerts A."/>
            <person name="Arredondo F.D."/>
            <person name="Baxter L."/>
            <person name="Bensasson D."/>
            <person name="Beynon J.L."/>
            <person name="Chapman J."/>
            <person name="Damasceno C.M."/>
            <person name="Dorrance A.E."/>
            <person name="Dou D."/>
            <person name="Dickerman A.W."/>
            <person name="Dubchak I.L."/>
            <person name="Garbelotto M."/>
            <person name="Gijzen M."/>
            <person name="Gordon S.G."/>
            <person name="Govers F."/>
            <person name="Grunwald N.J."/>
            <person name="Huang W."/>
            <person name="Ivors K.L."/>
            <person name="Jones R.W."/>
            <person name="Kamoun S."/>
            <person name="Krampis K."/>
            <person name="Lamour K.H."/>
            <person name="Lee M.K."/>
            <person name="McDonald W.H."/>
            <person name="Medina M."/>
            <person name="Meijer H.J."/>
            <person name="Nordberg E.K."/>
            <person name="Maclean D.J."/>
            <person name="Ospina-Giraldo M.D."/>
            <person name="Morris P.F."/>
            <person name="Phuntumart V."/>
            <person name="Putnam N.H."/>
            <person name="Rash S."/>
            <person name="Rose J.K."/>
            <person name="Sakihama Y."/>
            <person name="Salamov A.A."/>
            <person name="Savidor A."/>
            <person name="Scheuring C.F."/>
            <person name="Smith B.M."/>
            <person name="Sobral B.W."/>
            <person name="Terry A."/>
            <person name="Torto-Alalibo T.A."/>
            <person name="Win J."/>
            <person name="Xu Z."/>
            <person name="Zhang H."/>
            <person name="Grigoriev I.V."/>
            <person name="Rokhsar D.S."/>
            <person name="Boore J.L."/>
        </authorList>
    </citation>
    <scope>NUCLEOTIDE SEQUENCE [LARGE SCALE GENOMIC DNA]</scope>
    <source>
        <strain evidence="2 3">P6497</strain>
    </source>
</reference>
<proteinExistence type="predicted"/>
<dbReference type="PANTHER" id="PTHR35796:SF3">
    <property type="entry name" value="BHLH DOMAIN-CONTAINING PROTEIN"/>
    <property type="match status" value="1"/>
</dbReference>
<evidence type="ECO:0000313" key="2">
    <source>
        <dbReference type="EMBL" id="EGZ25322.1"/>
    </source>
</evidence>
<feature type="non-terminal residue" evidence="2">
    <location>
        <position position="256"/>
    </location>
</feature>
<dbReference type="InParanoid" id="G4YS91"/>
<evidence type="ECO:0000256" key="1">
    <source>
        <dbReference type="SAM" id="MobiDB-lite"/>
    </source>
</evidence>
<dbReference type="OMA" id="GFEICAR"/>